<proteinExistence type="predicted"/>
<gene>
    <name evidence="1" type="ORF">Tco_0657496</name>
</gene>
<evidence type="ECO:0000313" key="1">
    <source>
        <dbReference type="EMBL" id="GJS62712.1"/>
    </source>
</evidence>
<reference evidence="1" key="1">
    <citation type="journal article" date="2022" name="Int. J. Mol. Sci.">
        <title>Draft Genome of Tanacetum Coccineum: Genomic Comparison of Closely Related Tanacetum-Family Plants.</title>
        <authorList>
            <person name="Yamashiro T."/>
            <person name="Shiraishi A."/>
            <person name="Nakayama K."/>
            <person name="Satake H."/>
        </authorList>
    </citation>
    <scope>NUCLEOTIDE SEQUENCE</scope>
</reference>
<reference evidence="1" key="2">
    <citation type="submission" date="2022-01" db="EMBL/GenBank/DDBJ databases">
        <authorList>
            <person name="Yamashiro T."/>
            <person name="Shiraishi A."/>
            <person name="Satake H."/>
            <person name="Nakayama K."/>
        </authorList>
    </citation>
    <scope>NUCLEOTIDE SEQUENCE</scope>
</reference>
<evidence type="ECO:0000313" key="2">
    <source>
        <dbReference type="Proteomes" id="UP001151760"/>
    </source>
</evidence>
<organism evidence="1 2">
    <name type="scientific">Tanacetum coccineum</name>
    <dbReference type="NCBI Taxonomy" id="301880"/>
    <lineage>
        <taxon>Eukaryota</taxon>
        <taxon>Viridiplantae</taxon>
        <taxon>Streptophyta</taxon>
        <taxon>Embryophyta</taxon>
        <taxon>Tracheophyta</taxon>
        <taxon>Spermatophyta</taxon>
        <taxon>Magnoliopsida</taxon>
        <taxon>eudicotyledons</taxon>
        <taxon>Gunneridae</taxon>
        <taxon>Pentapetalae</taxon>
        <taxon>asterids</taxon>
        <taxon>campanulids</taxon>
        <taxon>Asterales</taxon>
        <taxon>Asteraceae</taxon>
        <taxon>Asteroideae</taxon>
        <taxon>Anthemideae</taxon>
        <taxon>Anthemidinae</taxon>
        <taxon>Tanacetum</taxon>
    </lineage>
</organism>
<comment type="caution">
    <text evidence="1">The sequence shown here is derived from an EMBL/GenBank/DDBJ whole genome shotgun (WGS) entry which is preliminary data.</text>
</comment>
<dbReference type="Proteomes" id="UP001151760">
    <property type="component" value="Unassembled WGS sequence"/>
</dbReference>
<dbReference type="EMBL" id="BQNB010009379">
    <property type="protein sequence ID" value="GJS62712.1"/>
    <property type="molecule type" value="Genomic_DNA"/>
</dbReference>
<accession>A0ABQ4XD35</accession>
<sequence length="71" mass="7896">MEISSGSTTTLSDYSLPDYEAFYFDDDHIEEKSSGSTTTQSDISLSKYDSFIFDLLMIPVSPPADRSELLS</sequence>
<keyword evidence="2" id="KW-1185">Reference proteome</keyword>
<name>A0ABQ4XD35_9ASTR</name>
<protein>
    <submittedName>
        <fullName evidence="1">Uncharacterized protein</fullName>
    </submittedName>
</protein>